<accession>A0AAD2D7Q8</accession>
<dbReference type="EMBL" id="CAMPGE010024739">
    <property type="protein sequence ID" value="CAI2382553.1"/>
    <property type="molecule type" value="Genomic_DNA"/>
</dbReference>
<dbReference type="GO" id="GO:0001578">
    <property type="term" value="P:microtubule bundle formation"/>
    <property type="evidence" value="ECO:0007669"/>
    <property type="project" value="TreeGrafter"/>
</dbReference>
<proteinExistence type="inferred from homology"/>
<dbReference type="Gene3D" id="1.10.238.10">
    <property type="entry name" value="EF-hand"/>
    <property type="match status" value="2"/>
</dbReference>
<dbReference type="SUPFAM" id="SSF47473">
    <property type="entry name" value="EF-hand"/>
    <property type="match status" value="1"/>
</dbReference>
<dbReference type="Proteomes" id="UP001295684">
    <property type="component" value="Unassembled WGS sequence"/>
</dbReference>
<dbReference type="AlphaFoldDB" id="A0AAD2D7Q8"/>
<dbReference type="InterPro" id="IPR011992">
    <property type="entry name" value="EF-hand-dom_pair"/>
</dbReference>
<protein>
    <submittedName>
        <fullName evidence="3">Uncharacterized protein</fullName>
    </submittedName>
</protein>
<comment type="similarity">
    <text evidence="1">Belongs to the TPPP family.</text>
</comment>
<evidence type="ECO:0000313" key="4">
    <source>
        <dbReference type="Proteomes" id="UP001295684"/>
    </source>
</evidence>
<dbReference type="PANTHER" id="PTHR12932:SF9">
    <property type="entry name" value="TUBULIN POLYMERIZATION-PROMOTING PROTEIN HOMOLOG"/>
    <property type="match status" value="1"/>
</dbReference>
<evidence type="ECO:0000256" key="2">
    <source>
        <dbReference type="SAM" id="MobiDB-lite"/>
    </source>
</evidence>
<feature type="region of interest" description="Disordered" evidence="2">
    <location>
        <begin position="1"/>
        <end position="24"/>
    </location>
</feature>
<dbReference type="GO" id="GO:0046785">
    <property type="term" value="P:microtubule polymerization"/>
    <property type="evidence" value="ECO:0007669"/>
    <property type="project" value="InterPro"/>
</dbReference>
<reference evidence="3" key="1">
    <citation type="submission" date="2023-07" db="EMBL/GenBank/DDBJ databases">
        <authorList>
            <consortium name="AG Swart"/>
            <person name="Singh M."/>
            <person name="Singh A."/>
            <person name="Seah K."/>
            <person name="Emmerich C."/>
        </authorList>
    </citation>
    <scope>NUCLEOTIDE SEQUENCE</scope>
    <source>
        <strain evidence="3">DP1</strain>
    </source>
</reference>
<feature type="compositionally biased region" description="Basic residues" evidence="2">
    <location>
        <begin position="15"/>
        <end position="24"/>
    </location>
</feature>
<evidence type="ECO:0000256" key="1">
    <source>
        <dbReference type="ARBA" id="ARBA00010994"/>
    </source>
</evidence>
<gene>
    <name evidence="3" type="ORF">ECRASSUSDP1_LOCUS24030</name>
</gene>
<dbReference type="GO" id="GO:0032273">
    <property type="term" value="P:positive regulation of protein polymerization"/>
    <property type="evidence" value="ECO:0007669"/>
    <property type="project" value="TreeGrafter"/>
</dbReference>
<keyword evidence="4" id="KW-1185">Reference proteome</keyword>
<evidence type="ECO:0000313" key="3">
    <source>
        <dbReference type="EMBL" id="CAI2382553.1"/>
    </source>
</evidence>
<dbReference type="InterPro" id="IPR008907">
    <property type="entry name" value="TPP/p25"/>
</dbReference>
<comment type="caution">
    <text evidence="3">The sequence shown here is derived from an EMBL/GenBank/DDBJ whole genome shotgun (WGS) entry which is preliminary data.</text>
</comment>
<name>A0AAD2D7Q8_EUPCR</name>
<dbReference type="GO" id="GO:0005874">
    <property type="term" value="C:microtubule"/>
    <property type="evidence" value="ECO:0007669"/>
    <property type="project" value="TreeGrafter"/>
</dbReference>
<sequence length="795" mass="92472">MSDVDRYSYAENSQRKPKKLKKKKNKQFTVTNYVRTTPLDMVCRDPDRDLMYQKNEFGLVLPEDQVRLQMNEPENNENISSLQRSEHFHEPENYQPNISSNILQESTNDNIIRTDNDPLTDDEQVEMIQKKIKTIFTFYSSYGDRLNISNLKSSKFKRMMIDCGIADIIPKKKIDLIFYSQSKSRAAMSFESFLNALTKISQTLSFSKKGPVEGFHTLINKHMLPLYDEILKSPNYLTVSILENDLKFDEICNYVIKSVGTVLYEVYSAYFPWEIANSTIYTKLDKKSEKAYKQFINDFDICPSILTKTMSFQIWNSVINLENETYREMSESICGTKAFGKCLSFSKFVDLLVKISYLFARDSQDIPSETDLPSEIFIMLLEKLELSNGFLNLEKKTNKPHTSRTSLLPPKDVMMLIQSAKQGDSEEVISYIRQKNHKMIKKAEKMRFIQDGRIIQHNVPQVMPTHSMDKHSEYFERENQPLYEVNQLEEPQIEHVPSEPTQEDDTEQDLYEVFEMHCGLGYQTQGIDFYPAQNGYEEEKLLSSTNFIKMMNSLNSQDSSPLVQDEDIDVIFEKARFFKSQNGNESLTFDQFKFSLNLIAMKVFGYSPDGLQMLTQDYIIPLKDIVADQVTANTEHILQLMEILKDDEMIQLLELVYQTVYPYFEHYSENQELMSLSRFSQLCRDFNIFPDILPEEVVMDFFKTLSNFYCSSSGEDSQHQNLEPDMIDENLFVEVLALSALEMKFQDPQPSQIEKVIVLLDCMNNTEIAIQIYSSTGEDPNDKIKSAYPHLFQEN</sequence>
<dbReference type="GO" id="GO:0015631">
    <property type="term" value="F:tubulin binding"/>
    <property type="evidence" value="ECO:0007669"/>
    <property type="project" value="InterPro"/>
</dbReference>
<organism evidence="3 4">
    <name type="scientific">Euplotes crassus</name>
    <dbReference type="NCBI Taxonomy" id="5936"/>
    <lineage>
        <taxon>Eukaryota</taxon>
        <taxon>Sar</taxon>
        <taxon>Alveolata</taxon>
        <taxon>Ciliophora</taxon>
        <taxon>Intramacronucleata</taxon>
        <taxon>Spirotrichea</taxon>
        <taxon>Hypotrichia</taxon>
        <taxon>Euplotida</taxon>
        <taxon>Euplotidae</taxon>
        <taxon>Moneuplotes</taxon>
    </lineage>
</organism>
<dbReference type="PANTHER" id="PTHR12932">
    <property type="entry name" value="P25 ALPHA-RELATED"/>
    <property type="match status" value="1"/>
</dbReference>